<dbReference type="RefSeq" id="WP_011791909.1">
    <property type="nucleotide sequence ID" value="NC_008751.1"/>
</dbReference>
<dbReference type="EMBL" id="CP000527">
    <property type="protein sequence ID" value="ABM27913.1"/>
    <property type="molecule type" value="Genomic_DNA"/>
</dbReference>
<dbReference type="InterPro" id="IPR050695">
    <property type="entry name" value="N-acetylmuramoyl_amidase_3"/>
</dbReference>
<feature type="domain" description="MurNAc-LAA" evidence="6">
    <location>
        <begin position="405"/>
        <end position="556"/>
    </location>
</feature>
<dbReference type="CDD" id="cd02696">
    <property type="entry name" value="MurNAc-LAA"/>
    <property type="match status" value="1"/>
</dbReference>
<dbReference type="GO" id="GO:0009253">
    <property type="term" value="P:peptidoglycan catabolic process"/>
    <property type="evidence" value="ECO:0007669"/>
    <property type="project" value="InterPro"/>
</dbReference>
<accession>A0A0H3A8W1</accession>
<evidence type="ECO:0000256" key="3">
    <source>
        <dbReference type="ARBA" id="ARBA00022801"/>
    </source>
</evidence>
<evidence type="ECO:0000256" key="4">
    <source>
        <dbReference type="SAM" id="Coils"/>
    </source>
</evidence>
<organism evidence="7 8">
    <name type="scientific">Nitratidesulfovibrio vulgaris (strain DP4)</name>
    <name type="common">Desulfovibrio vulgaris</name>
    <dbReference type="NCBI Taxonomy" id="391774"/>
    <lineage>
        <taxon>Bacteria</taxon>
        <taxon>Pseudomonadati</taxon>
        <taxon>Thermodesulfobacteriota</taxon>
        <taxon>Desulfovibrionia</taxon>
        <taxon>Desulfovibrionales</taxon>
        <taxon>Desulfovibrionaceae</taxon>
        <taxon>Nitratidesulfovibrio</taxon>
    </lineage>
</organism>
<evidence type="ECO:0000256" key="1">
    <source>
        <dbReference type="ARBA" id="ARBA00001561"/>
    </source>
</evidence>
<dbReference type="GO" id="GO:0008745">
    <property type="term" value="F:N-acetylmuramoyl-L-alanine amidase activity"/>
    <property type="evidence" value="ECO:0007669"/>
    <property type="project" value="UniProtKB-EC"/>
</dbReference>
<keyword evidence="4" id="KW-0175">Coiled coil</keyword>
<name>A0A0H3A8W1_NITV4</name>
<dbReference type="HOGENOM" id="CLU_014322_11_0_7"/>
<evidence type="ECO:0000256" key="5">
    <source>
        <dbReference type="SAM" id="MobiDB-lite"/>
    </source>
</evidence>
<reference evidence="8" key="1">
    <citation type="journal article" date="2009" name="Environ. Microbiol.">
        <title>Contribution of mobile genetic elements to Desulfovibrio vulgaris genome plasticity.</title>
        <authorList>
            <person name="Walker C.B."/>
            <person name="Stolyar S."/>
            <person name="Chivian D."/>
            <person name="Pinel N."/>
            <person name="Gabster J.A."/>
            <person name="Dehal P.S."/>
            <person name="He Z."/>
            <person name="Yang Z.K."/>
            <person name="Yen H.C."/>
            <person name="Zhou J."/>
            <person name="Wall J.D."/>
            <person name="Hazen T.C."/>
            <person name="Arkin A.P."/>
            <person name="Stahl D.A."/>
        </authorList>
    </citation>
    <scope>NUCLEOTIDE SEQUENCE [LARGE SCALE GENOMIC DNA]</scope>
    <source>
        <strain evidence="8">DP4</strain>
    </source>
</reference>
<dbReference type="SMART" id="SM00646">
    <property type="entry name" value="Ami_3"/>
    <property type="match status" value="1"/>
</dbReference>
<dbReference type="Gene3D" id="3.40.630.40">
    <property type="entry name" value="Zn-dependent exopeptidases"/>
    <property type="match status" value="1"/>
</dbReference>
<evidence type="ECO:0000313" key="8">
    <source>
        <dbReference type="Proteomes" id="UP000009173"/>
    </source>
</evidence>
<keyword evidence="3 7" id="KW-0378">Hydrolase</keyword>
<dbReference type="GO" id="GO:0030288">
    <property type="term" value="C:outer membrane-bounded periplasmic space"/>
    <property type="evidence" value="ECO:0007669"/>
    <property type="project" value="TreeGrafter"/>
</dbReference>
<dbReference type="PANTHER" id="PTHR30404:SF0">
    <property type="entry name" value="N-ACETYLMURAMOYL-L-ALANINE AMIDASE AMIC"/>
    <property type="match status" value="1"/>
</dbReference>
<dbReference type="Gene3D" id="2.60.40.3500">
    <property type="match status" value="1"/>
</dbReference>
<feature type="region of interest" description="Disordered" evidence="5">
    <location>
        <begin position="310"/>
        <end position="329"/>
    </location>
</feature>
<dbReference type="AlphaFoldDB" id="A0A0H3A8W1"/>
<gene>
    <name evidence="7" type="ordered locus">Dvul_0892</name>
</gene>
<dbReference type="InterPro" id="IPR002508">
    <property type="entry name" value="MurNAc-LAA_cat"/>
</dbReference>
<feature type="region of interest" description="Disordered" evidence="5">
    <location>
        <begin position="167"/>
        <end position="194"/>
    </location>
</feature>
<dbReference type="EC" id="3.5.1.28" evidence="2"/>
<dbReference type="PANTHER" id="PTHR30404">
    <property type="entry name" value="N-ACETYLMURAMOYL-L-ALANINE AMIDASE"/>
    <property type="match status" value="1"/>
</dbReference>
<dbReference type="SUPFAM" id="SSF53187">
    <property type="entry name" value="Zn-dependent exopeptidases"/>
    <property type="match status" value="1"/>
</dbReference>
<dbReference type="Gene3D" id="1.25.40.10">
    <property type="entry name" value="Tetratricopeptide repeat domain"/>
    <property type="match status" value="1"/>
</dbReference>
<feature type="coiled-coil region" evidence="4">
    <location>
        <begin position="23"/>
        <end position="57"/>
    </location>
</feature>
<comment type="catalytic activity">
    <reaction evidence="1">
        <text>Hydrolyzes the link between N-acetylmuramoyl residues and L-amino acid residues in certain cell-wall glycopeptides.</text>
        <dbReference type="EC" id="3.5.1.28"/>
    </reaction>
</comment>
<evidence type="ECO:0000313" key="7">
    <source>
        <dbReference type="EMBL" id="ABM27913.1"/>
    </source>
</evidence>
<sequence precursor="true">MHSIRLPLIVLLLSLVTFLGMGGSALAARASTLEARYENAKEELEALEKDARRAGLRHEWEKVERLFVGIHKDAKGWANAPAALYRVALTREGLARRSMNPADFKAAVERYEEVARRYPRSALADDALFAAAKLCMERLDDASAARKILERQLREFPKGDMADAARAMLSGGKSEARQSAAPAANDTTSGSSKDGDALAVLRQVSWKVSGNDAQVVIELDREARWSHQFVPGDERTGRASRLIIDVDGARADEKVRPGARISGKVLSRVRVDLSVKGRTRIIIDYSDVERYDVDAIAGRPYRIVAKATRSTKGLPEGTSAEAGVSVRKPQGKPKDIAEQLGLGVKTIMIDAGHGGKDPGAMANGIVEREVTLAMAKLVGERLRAAGFKVLYTRQRDVFIPLDDRTQMANNSKADLFVSLHVNANTDSSISGVETYYLDLASTSSAAKVASRENSVSEKNLSDLQYILTDLMLSAKTQESRDVAGMVQSSMTKRLASYGGAPHGNGVRSAPFYVLMGARMPAVLVEVGYCTNKAEARLLASSKYRRALADAIVDGLMRYKRKLEGYASR</sequence>
<evidence type="ECO:0000259" key="6">
    <source>
        <dbReference type="SMART" id="SM00646"/>
    </source>
</evidence>
<dbReference type="KEGG" id="dvl:Dvul_0892"/>
<evidence type="ECO:0000256" key="2">
    <source>
        <dbReference type="ARBA" id="ARBA00011901"/>
    </source>
</evidence>
<dbReference type="Proteomes" id="UP000009173">
    <property type="component" value="Chromosome"/>
</dbReference>
<dbReference type="InterPro" id="IPR011990">
    <property type="entry name" value="TPR-like_helical_dom_sf"/>
</dbReference>
<dbReference type="Pfam" id="PF01520">
    <property type="entry name" value="Amidase_3"/>
    <property type="match status" value="1"/>
</dbReference>
<dbReference type="FunFam" id="3.40.630.40:FF:000005">
    <property type="entry name" value="N-acetylmuramoyl-L-alanine amidase (AmiA)"/>
    <property type="match status" value="1"/>
</dbReference>
<proteinExistence type="predicted"/>
<protein>
    <recommendedName>
        <fullName evidence="2">N-acetylmuramoyl-L-alanine amidase</fullName>
        <ecNumber evidence="2">3.5.1.28</ecNumber>
    </recommendedName>
</protein>